<dbReference type="InterPro" id="IPR001214">
    <property type="entry name" value="SET_dom"/>
</dbReference>
<dbReference type="FunFam" id="3.90.1410.10:FF:000051">
    <property type="entry name" value="SET (Trithorax/polycomb) domain containing"/>
    <property type="match status" value="1"/>
</dbReference>
<dbReference type="PANTHER" id="PTHR15698:SF4">
    <property type="entry name" value="PHYTANOYL-COA HYDROXYLASE-INTERACTING PROTEIN-LIKE C-TERMINAL DOMAIN-CONTAINING PROTEIN"/>
    <property type="match status" value="1"/>
</dbReference>
<dbReference type="SUPFAM" id="SSF82199">
    <property type="entry name" value="SET domain"/>
    <property type="match status" value="1"/>
</dbReference>
<dbReference type="STRING" id="1561998.A0A1I7UEL9"/>
<protein>
    <submittedName>
        <fullName evidence="4">SET domain-containing protein</fullName>
    </submittedName>
</protein>
<evidence type="ECO:0000313" key="3">
    <source>
        <dbReference type="Proteomes" id="UP000095282"/>
    </source>
</evidence>
<evidence type="ECO:0000256" key="1">
    <source>
        <dbReference type="SAM" id="MobiDB-lite"/>
    </source>
</evidence>
<dbReference type="GO" id="GO:0005737">
    <property type="term" value="C:cytoplasm"/>
    <property type="evidence" value="ECO:0007669"/>
    <property type="project" value="TreeGrafter"/>
</dbReference>
<dbReference type="CDD" id="cd19177">
    <property type="entry name" value="SET_SETD4"/>
    <property type="match status" value="1"/>
</dbReference>
<sequence>MSFNHGWGSWYNNNPNPNSQSWRPYANNQGGGPMRQHPMHPHQQTGNGWLDVLSNPYFSRNIQARNHMANYERNRMHHFNQPQPSVPQRPILKGPQPQMNDFVRQTLINNAHVPGLRTGLQMRHAMKQRAQAREQIPEKRVQAIPLIVNCHIFSEKIELRWQRPTARKDIKYIIIYEHIKTKKMTTIEEPSTSIHRDFQVTAGEVYKFDVNCVAEDNGFLIASWSREIRAEFSYSEQKRLLQKCYQFVKRGMNGDPLMHEFCVLYRCKPKVYWDEIHHYCNDVMQKYIKDDNGQPGNLINGKINGLFFSARLNPDLTLPQCSPFGNVQMIIDAFLILNPDIHNFYFADFYCNKSIHYVTIVICVIDSETDKYCREKLVKLNPLSNPFVRLIPPTDRYGKWRFYINYTLWVEVYYTEDMQLDKGQFSAIMATGAGTSKIGGLPNNKRCPLCNLYPPGEKKMITVEEASRELADTDSTMATILREDKQIDSEVADTLLYLIDRVEECCLSAEELTEKLDKNLMEAVEEMNKAVTRNKTSVLASIAKNLNDFVTGFNKRRDALIQKEFIKWCKARDYKFDGLEITCPPGNCGNGIYATKAFRTGRPIIALPEHDMINSALVVDLPFYRKKLAKINEKLKPMEILTMFFSFEDFEQSAWSPYLKVLPKEFDTPAFKGIDYDVNTLPLSIRKYWIDQKKEISDISEKLRRLFPELTHNKILWAWHVVNTRCIFVENEEHDNVDNSDGDTIAVIPFVDMLNHDPEKYQGVAMHEKRNGRYIVQAKRQIMEGEQVFVCYGAHDNARLLVEYGFTLPHNLGAKVLIPQEVLLTLAKIAGIQVTREHEMVLEEVSLPGHLYATDEGPSWSLRTNVRVMLLEHWQMANGRWKKIIYSHDPIDEEVDKQIDEKLEIMLKELRNGVIEKTKKMPKEVQWMWEEQVKVCDVAVASFEKPTTPSEEKTES</sequence>
<dbReference type="InterPro" id="IPR044429">
    <property type="entry name" value="SETD4_SET"/>
</dbReference>
<keyword evidence="3" id="KW-1185">Reference proteome</keyword>
<feature type="domain" description="SET" evidence="2">
    <location>
        <begin position="577"/>
        <end position="793"/>
    </location>
</feature>
<dbReference type="Proteomes" id="UP000095282">
    <property type="component" value="Unplaced"/>
</dbReference>
<reference evidence="4" key="1">
    <citation type="submission" date="2016-11" db="UniProtKB">
        <authorList>
            <consortium name="WormBaseParasite"/>
        </authorList>
    </citation>
    <scope>IDENTIFICATION</scope>
</reference>
<dbReference type="InterPro" id="IPR045545">
    <property type="entry name" value="PHYIP/PHIPL_C"/>
</dbReference>
<evidence type="ECO:0000313" key="4">
    <source>
        <dbReference type="WBParaSite" id="Csp11.Scaffold629.g8543.t1"/>
    </source>
</evidence>
<feature type="region of interest" description="Disordered" evidence="1">
    <location>
        <begin position="1"/>
        <end position="46"/>
    </location>
</feature>
<accession>A0A1I7UEL9</accession>
<organism evidence="3 4">
    <name type="scientific">Caenorhabditis tropicalis</name>
    <dbReference type="NCBI Taxonomy" id="1561998"/>
    <lineage>
        <taxon>Eukaryota</taxon>
        <taxon>Metazoa</taxon>
        <taxon>Ecdysozoa</taxon>
        <taxon>Nematoda</taxon>
        <taxon>Chromadorea</taxon>
        <taxon>Rhabditida</taxon>
        <taxon>Rhabditina</taxon>
        <taxon>Rhabditomorpha</taxon>
        <taxon>Rhabditoidea</taxon>
        <taxon>Rhabditidae</taxon>
        <taxon>Peloderinae</taxon>
        <taxon>Caenorhabditis</taxon>
    </lineage>
</organism>
<dbReference type="InterPro" id="IPR042868">
    <property type="entry name" value="PHYHIP/PHYHIPL"/>
</dbReference>
<dbReference type="eggNOG" id="ENOG502QQIT">
    <property type="taxonomic scope" value="Eukaryota"/>
</dbReference>
<dbReference type="GO" id="GO:0016279">
    <property type="term" value="F:protein-lysine N-methyltransferase activity"/>
    <property type="evidence" value="ECO:0007669"/>
    <property type="project" value="InterPro"/>
</dbReference>
<dbReference type="WBParaSite" id="Csp11.Scaffold629.g8543.t1">
    <property type="protein sequence ID" value="Csp11.Scaffold629.g8543.t1"/>
    <property type="gene ID" value="Csp11.Scaffold629.g8543"/>
</dbReference>
<dbReference type="Pfam" id="PF00856">
    <property type="entry name" value="SET"/>
    <property type="match status" value="1"/>
</dbReference>
<evidence type="ECO:0000259" key="2">
    <source>
        <dbReference type="PROSITE" id="PS50280"/>
    </source>
</evidence>
<dbReference type="InterPro" id="IPR046341">
    <property type="entry name" value="SET_dom_sf"/>
</dbReference>
<dbReference type="PANTHER" id="PTHR15698">
    <property type="entry name" value="PROTEIN CBG15099"/>
    <property type="match status" value="1"/>
</dbReference>
<proteinExistence type="predicted"/>
<dbReference type="PROSITE" id="PS50280">
    <property type="entry name" value="SET"/>
    <property type="match status" value="1"/>
</dbReference>
<dbReference type="AlphaFoldDB" id="A0A1I7UEL9"/>
<dbReference type="Pfam" id="PF19281">
    <property type="entry name" value="PHYHIP_C"/>
    <property type="match status" value="1"/>
</dbReference>
<feature type="compositionally biased region" description="Polar residues" evidence="1">
    <location>
        <begin position="10"/>
        <end position="28"/>
    </location>
</feature>
<name>A0A1I7UEL9_9PELO</name>
<dbReference type="Gene3D" id="3.90.1410.10">
    <property type="entry name" value="set domain protein methyltransferase, domain 1"/>
    <property type="match status" value="1"/>
</dbReference>